<dbReference type="Proteomes" id="UP001642464">
    <property type="component" value="Unassembled WGS sequence"/>
</dbReference>
<gene>
    <name evidence="1" type="ORF">SCF082_LOCUS15712</name>
</gene>
<feature type="non-terminal residue" evidence="1">
    <location>
        <position position="153"/>
    </location>
</feature>
<evidence type="ECO:0000313" key="1">
    <source>
        <dbReference type="EMBL" id="CAK9022264.1"/>
    </source>
</evidence>
<evidence type="ECO:0000313" key="2">
    <source>
        <dbReference type="Proteomes" id="UP001642464"/>
    </source>
</evidence>
<protein>
    <submittedName>
        <fullName evidence="1">Uncharacterized protein</fullName>
    </submittedName>
</protein>
<organism evidence="1 2">
    <name type="scientific">Durusdinium trenchii</name>
    <dbReference type="NCBI Taxonomy" id="1381693"/>
    <lineage>
        <taxon>Eukaryota</taxon>
        <taxon>Sar</taxon>
        <taxon>Alveolata</taxon>
        <taxon>Dinophyceae</taxon>
        <taxon>Suessiales</taxon>
        <taxon>Symbiodiniaceae</taxon>
        <taxon>Durusdinium</taxon>
    </lineage>
</organism>
<sequence>EDSEKASREASGSQETKMKIKKLKVPLEAAETFDGIYPRSLSMEEKSQAHSRLLAMGEADKEIQKTNAMKNQLESLEPGRLASPNMRNCCFMCQATFMNRAKRSQMRIPWWSARRGSGVWLQNSCKQWRIGCGKKRRRMQMLQSSKRSLPPSR</sequence>
<feature type="non-terminal residue" evidence="1">
    <location>
        <position position="1"/>
    </location>
</feature>
<reference evidence="1 2" key="1">
    <citation type="submission" date="2024-02" db="EMBL/GenBank/DDBJ databases">
        <authorList>
            <person name="Chen Y."/>
            <person name="Shah S."/>
            <person name="Dougan E. K."/>
            <person name="Thang M."/>
            <person name="Chan C."/>
        </authorList>
    </citation>
    <scope>NUCLEOTIDE SEQUENCE [LARGE SCALE GENOMIC DNA]</scope>
</reference>
<accession>A0ABP0K6S8</accession>
<proteinExistence type="predicted"/>
<keyword evidence="2" id="KW-1185">Reference proteome</keyword>
<dbReference type="EMBL" id="CAXAMM010010075">
    <property type="protein sequence ID" value="CAK9022264.1"/>
    <property type="molecule type" value="Genomic_DNA"/>
</dbReference>
<comment type="caution">
    <text evidence="1">The sequence shown here is derived from an EMBL/GenBank/DDBJ whole genome shotgun (WGS) entry which is preliminary data.</text>
</comment>
<name>A0ABP0K6S8_9DINO</name>